<evidence type="ECO:0000256" key="2">
    <source>
        <dbReference type="ARBA" id="ARBA00004606"/>
    </source>
</evidence>
<evidence type="ECO:0000256" key="6">
    <source>
        <dbReference type="ARBA" id="ARBA00022968"/>
    </source>
</evidence>
<comment type="subcellular location">
    <subcellularLocation>
        <location evidence="10">Endomembrane system</location>
        <topology evidence="10">Single-pass membrane protein</topology>
    </subcellularLocation>
    <subcellularLocation>
        <location evidence="1">Golgi apparatus membrane</location>
    </subcellularLocation>
    <subcellularLocation>
        <location evidence="2">Membrane</location>
        <topology evidence="2">Single-pass type II membrane protein</topology>
    </subcellularLocation>
</comment>
<evidence type="ECO:0000256" key="8">
    <source>
        <dbReference type="ARBA" id="ARBA00023034"/>
    </source>
</evidence>
<sequence length="610" mass="67320">MWLSTQNNECLRIGEHQVQLLRIDSSYKTRSDDAKIVLNSKLKSNFSSAPLTGFNIDARVNGQDEDLAASGSTAITDSTGGSTSSAPLDYAKGTMTNTSMTVDQPPPPASTHAPIQSDFVNEDTTANIPVAEAIPQPPTTSMSDNGLISDNLATVPTTSQWSCLGWKQTGGCSPDGPREVENDASCSTKLQAGLSGYCLLRNEATGEEVHAMRSSCSSLLSGVEFNCNQAVGFMQMTSQLNSLVDSTTTEQWAAQATDHQEVAARPMNGVLMVMYPNLLLSIYGTIRVLRSYNCSLPIELWFLESEMGTKPLVESQLIRSLVTEYGPISLHGIASSNVVGFNTKIYALSQSKLDQVLYLDSDNTPVKDPTYLFTTPEFVDSGAIFWPDFWQPVNTIFNINEETLLWEYVGIRYVNMFEQESGQLLIDLRRAAAALKVLQLFAFQEPNLFQELKLVHGDKDLYRLAWLKTNTPFHMIETPAAAAGMMNGDQFCGITMVQHDSEGEILFLHHNGKKVINDGQARIWTQLQSFVFPGHLALHRGTTFDRKAYLGDTYRVGIDGSSNLFPGLPMCYRLTSVQFQFTPWSGLAFHDLEARLQDFAQQASELENDP</sequence>
<evidence type="ECO:0000313" key="11">
    <source>
        <dbReference type="EMBL" id="GMF20804.1"/>
    </source>
</evidence>
<comment type="caution">
    <text evidence="11">The sequence shown here is derived from an EMBL/GenBank/DDBJ whole genome shotgun (WGS) entry which is preliminary data.</text>
</comment>
<accession>A0A9W6TWT0</accession>
<proteinExistence type="inferred from homology"/>
<dbReference type="PANTHER" id="PTHR31646:SF1">
    <property type="entry name" value="ALPHA-1,2-MANNOSYLTRANSFERASE MNN2"/>
    <property type="match status" value="1"/>
</dbReference>
<evidence type="ECO:0000256" key="3">
    <source>
        <dbReference type="ARBA" id="ARBA00009105"/>
    </source>
</evidence>
<keyword evidence="6" id="KW-0735">Signal-anchor</keyword>
<dbReference type="AlphaFoldDB" id="A0A9W6TWT0"/>
<evidence type="ECO:0000256" key="7">
    <source>
        <dbReference type="ARBA" id="ARBA00022989"/>
    </source>
</evidence>
<keyword evidence="4" id="KW-0808">Transferase</keyword>
<dbReference type="SUPFAM" id="SSF53448">
    <property type="entry name" value="Nucleotide-diphospho-sugar transferases"/>
    <property type="match status" value="1"/>
</dbReference>
<comment type="similarity">
    <text evidence="3">Belongs to the MNN1/MNT family.</text>
</comment>
<dbReference type="OrthoDB" id="100582at2759"/>
<dbReference type="Gene3D" id="3.90.550.10">
    <property type="entry name" value="Spore Coat Polysaccharide Biosynthesis Protein SpsA, Chain A"/>
    <property type="match status" value="1"/>
</dbReference>
<organism evidence="11 12">
    <name type="scientific">Phytophthora fragariaefolia</name>
    <dbReference type="NCBI Taxonomy" id="1490495"/>
    <lineage>
        <taxon>Eukaryota</taxon>
        <taxon>Sar</taxon>
        <taxon>Stramenopiles</taxon>
        <taxon>Oomycota</taxon>
        <taxon>Peronosporomycetes</taxon>
        <taxon>Peronosporales</taxon>
        <taxon>Peronosporaceae</taxon>
        <taxon>Phytophthora</taxon>
    </lineage>
</organism>
<keyword evidence="5" id="KW-0812">Transmembrane</keyword>
<protein>
    <submittedName>
        <fullName evidence="11">Unnamed protein product</fullName>
    </submittedName>
</protein>
<keyword evidence="7" id="KW-1133">Transmembrane helix</keyword>
<dbReference type="GO" id="GO:0000139">
    <property type="term" value="C:Golgi membrane"/>
    <property type="evidence" value="ECO:0007669"/>
    <property type="project" value="UniProtKB-SubCell"/>
</dbReference>
<evidence type="ECO:0000256" key="1">
    <source>
        <dbReference type="ARBA" id="ARBA00004394"/>
    </source>
</evidence>
<dbReference type="Pfam" id="PF11051">
    <property type="entry name" value="Mannosyl_trans3"/>
    <property type="match status" value="1"/>
</dbReference>
<gene>
    <name evidence="11" type="ORF">Pfra01_000258100</name>
</gene>
<name>A0A9W6TWT0_9STRA</name>
<evidence type="ECO:0000256" key="5">
    <source>
        <dbReference type="ARBA" id="ARBA00022692"/>
    </source>
</evidence>
<dbReference type="InterPro" id="IPR029044">
    <property type="entry name" value="Nucleotide-diphossugar_trans"/>
</dbReference>
<dbReference type="InterPro" id="IPR022751">
    <property type="entry name" value="Alpha_mannosyltransferase"/>
</dbReference>
<evidence type="ECO:0000256" key="10">
    <source>
        <dbReference type="ARBA" id="ARBA00037847"/>
    </source>
</evidence>
<dbReference type="GO" id="GO:0046354">
    <property type="term" value="P:mannan biosynthetic process"/>
    <property type="evidence" value="ECO:0007669"/>
    <property type="project" value="TreeGrafter"/>
</dbReference>
<dbReference type="PANTHER" id="PTHR31646">
    <property type="entry name" value="ALPHA-1,2-MANNOSYLTRANSFERASE MNN2"/>
    <property type="match status" value="1"/>
</dbReference>
<evidence type="ECO:0000256" key="9">
    <source>
        <dbReference type="ARBA" id="ARBA00023136"/>
    </source>
</evidence>
<keyword evidence="9" id="KW-0472">Membrane</keyword>
<dbReference type="GO" id="GO:0000026">
    <property type="term" value="F:alpha-1,2-mannosyltransferase activity"/>
    <property type="evidence" value="ECO:0007669"/>
    <property type="project" value="TreeGrafter"/>
</dbReference>
<keyword evidence="12" id="KW-1185">Reference proteome</keyword>
<dbReference type="EMBL" id="BSXT01000208">
    <property type="protein sequence ID" value="GMF20804.1"/>
    <property type="molecule type" value="Genomic_DNA"/>
</dbReference>
<evidence type="ECO:0000256" key="4">
    <source>
        <dbReference type="ARBA" id="ARBA00022679"/>
    </source>
</evidence>
<reference evidence="11" key="1">
    <citation type="submission" date="2023-04" db="EMBL/GenBank/DDBJ databases">
        <title>Phytophthora fragariaefolia NBRC 109709.</title>
        <authorList>
            <person name="Ichikawa N."/>
            <person name="Sato H."/>
            <person name="Tonouchi N."/>
        </authorList>
    </citation>
    <scope>NUCLEOTIDE SEQUENCE</scope>
    <source>
        <strain evidence="11">NBRC 109709</strain>
    </source>
</reference>
<keyword evidence="8" id="KW-0333">Golgi apparatus</keyword>
<dbReference type="Proteomes" id="UP001165121">
    <property type="component" value="Unassembled WGS sequence"/>
</dbReference>
<evidence type="ECO:0000313" key="12">
    <source>
        <dbReference type="Proteomes" id="UP001165121"/>
    </source>
</evidence>